<sequence length="850" mass="97568">MSFVKRGNLPELLAPAGSLEHLKAAVSAGADAIYMGGEKFGARAYAQNFSREDMIEALQIAHFHERKLYLTVNTLMKEEELFEELGEFLFPYYENGLDGVIVQDMGAARFIREHFPEIEIHGSTQMTVTDIHGAVAAKRMGMTRVVPARELSLEEIKAIKEKTGLDIEVFVHGALCYCYSGQCLLSSVYGDRSGNRGRCAQPCRLPYKVKDHNGNNLHTSKQGNYLLSPKDLCSLSLLPSLMELPVDSLKIEGRMKNVEYVAGVTSIYRKYLDQIFANWEQREHFKPEESDIHALEELYCRGSFTTGYWKQHNGQNMMSVRSPKNTGRRIGEVCSVSKNKVRISYEDRLHPKDILVIPVSLDRQEELVLTVPSKCQEDGKKKGQITLNIPRTQGLKEGTLVYRRKNIELSDHIGKNILNKVIKYPVSGNITLKVGEPLMLQLFCREEYAFVEGPVVELSKKRPVTKEDILRQMHKTGTVPFELENFEVNMEEDCFLPMSVLKTVRQKGFSLLEERLKNTKRRSVLENNEKDKENNKINKIVCLEKEGLKEDFTENFTGKISIDERIATVYNREQCMICCKDSFFDGVCLASEFFSEEELLQFGQAVSDAGKNVYLALPHVFRTNLNLEKVCVSSIWNGIYAYTINEAEFLHELKGCTAKIIAAASLYHWNSSAVSETAALYPEMTVREIPIELSGREVNAMLEHCYEKCLGQVEHIRNIKDIQKKEEFEVLIHGRIPVMQSTQCMKKTTGHCNKTSEEIWLEDKKGRKLPVTTHCRECYNLIWQDKPYDLIGEDLTGSIPYVTRHRFDLFHMSEKEIKEMKDRYLIWQENHFMCDLQKDDTEHHWNYGIE</sequence>
<reference evidence="3" key="1">
    <citation type="submission" date="2017-09" db="EMBL/GenBank/DDBJ databases">
        <authorList>
            <person name="Shetty A S."/>
        </authorList>
    </citation>
    <scope>NUCLEOTIDE SEQUENCE [LARGE SCALE GENOMIC DNA]</scope>
</reference>
<dbReference type="PANTHER" id="PTHR30217">
    <property type="entry name" value="PEPTIDASE U32 FAMILY"/>
    <property type="match status" value="1"/>
</dbReference>
<keyword evidence="2" id="KW-0378">Hydrolase</keyword>
<evidence type="ECO:0000259" key="1">
    <source>
        <dbReference type="Pfam" id="PF12392"/>
    </source>
</evidence>
<dbReference type="PANTHER" id="PTHR30217:SF10">
    <property type="entry name" value="23S RRNA 5-HYDROXYCYTIDINE C2501 SYNTHASE"/>
    <property type="match status" value="1"/>
</dbReference>
<dbReference type="KEGG" id="ehl:EHLA_1774"/>
<dbReference type="InterPro" id="IPR001539">
    <property type="entry name" value="Peptidase_U32"/>
</dbReference>
<dbReference type="Proteomes" id="UP000217549">
    <property type="component" value="Chromosome I"/>
</dbReference>
<dbReference type="EC" id="3.4.-.-" evidence="2"/>
<dbReference type="RefSeq" id="WP_096240373.1">
    <property type="nucleotide sequence ID" value="NZ_LT907978.1"/>
</dbReference>
<dbReference type="Pfam" id="PF12392">
    <property type="entry name" value="DUF3656"/>
    <property type="match status" value="1"/>
</dbReference>
<dbReference type="InterPro" id="IPR020988">
    <property type="entry name" value="Pept_U32_collagenase"/>
</dbReference>
<dbReference type="GO" id="GO:0016787">
    <property type="term" value="F:hydrolase activity"/>
    <property type="evidence" value="ECO:0007669"/>
    <property type="project" value="UniProtKB-KW"/>
</dbReference>
<dbReference type="InterPro" id="IPR051454">
    <property type="entry name" value="RNA/ubiquinone_mod_enzymes"/>
</dbReference>
<organism evidence="2 3">
    <name type="scientific">Anaerobutyricum hallii</name>
    <dbReference type="NCBI Taxonomy" id="39488"/>
    <lineage>
        <taxon>Bacteria</taxon>
        <taxon>Bacillati</taxon>
        <taxon>Bacillota</taxon>
        <taxon>Clostridia</taxon>
        <taxon>Lachnospirales</taxon>
        <taxon>Lachnospiraceae</taxon>
        <taxon>Anaerobutyricum</taxon>
    </lineage>
</organism>
<feature type="domain" description="Peptidase U32 collagenase" evidence="1">
    <location>
        <begin position="401"/>
        <end position="515"/>
    </location>
</feature>
<accession>A0A285PTE9</accession>
<gene>
    <name evidence="2" type="ORF">EHLA_1774</name>
</gene>
<protein>
    <submittedName>
        <fullName evidence="2">Peptidase family U32 signature</fullName>
        <ecNumber evidence="2">3.4.-.-</ecNumber>
    </submittedName>
</protein>
<dbReference type="Pfam" id="PF01136">
    <property type="entry name" value="Peptidase_U32"/>
    <property type="match status" value="1"/>
</dbReference>
<keyword evidence="3" id="KW-1185">Reference proteome</keyword>
<dbReference type="EMBL" id="LT907978">
    <property type="protein sequence ID" value="SOB72482.1"/>
    <property type="molecule type" value="Genomic_DNA"/>
</dbReference>
<evidence type="ECO:0000313" key="2">
    <source>
        <dbReference type="EMBL" id="SOB72482.1"/>
    </source>
</evidence>
<proteinExistence type="predicted"/>
<evidence type="ECO:0000313" key="3">
    <source>
        <dbReference type="Proteomes" id="UP000217549"/>
    </source>
</evidence>
<dbReference type="AlphaFoldDB" id="A0A285PTE9"/>
<name>A0A285PTE9_9FIRM</name>
<dbReference type="PROSITE" id="PS01276">
    <property type="entry name" value="PEPTIDASE_U32"/>
    <property type="match status" value="1"/>
</dbReference>